<dbReference type="Proteomes" id="UP000092093">
    <property type="component" value="Unassembled WGS sequence"/>
</dbReference>
<organism evidence="1 2">
    <name type="scientific">Aphanizomenon flos-aquae WA102</name>
    <dbReference type="NCBI Taxonomy" id="1710896"/>
    <lineage>
        <taxon>Bacteria</taxon>
        <taxon>Bacillati</taxon>
        <taxon>Cyanobacteriota</taxon>
        <taxon>Cyanophyceae</taxon>
        <taxon>Nostocales</taxon>
        <taxon>Aphanizomenonaceae</taxon>
        <taxon>Aphanizomenon</taxon>
    </lineage>
</organism>
<proteinExistence type="predicted"/>
<feature type="non-terminal residue" evidence="1">
    <location>
        <position position="1"/>
    </location>
</feature>
<gene>
    <name evidence="1" type="ORF">AN484_17810</name>
</gene>
<dbReference type="AlphaFoldDB" id="A0A1B7WZ79"/>
<dbReference type="EMBL" id="LJOW01000106">
    <property type="protein sequence ID" value="OBQ42404.1"/>
    <property type="molecule type" value="Genomic_DNA"/>
</dbReference>
<sequence length="77" mass="9115">IEVALKDEKKKLKEFMNKETLDIFGQYLNSNKNIIIGKARQTGKSNVTAHLMAWKHLHSKYERARTRKETIKRLFNI</sequence>
<evidence type="ECO:0000313" key="1">
    <source>
        <dbReference type="EMBL" id="OBQ42404.1"/>
    </source>
</evidence>
<accession>A0A1B7WZ79</accession>
<name>A0A1B7WZ79_APHFL</name>
<reference evidence="1 2" key="1">
    <citation type="submission" date="2015-09" db="EMBL/GenBank/DDBJ databases">
        <title>Aphanizomenon flos-aquae WA102.</title>
        <authorList>
            <person name="Driscoll C."/>
        </authorList>
    </citation>
    <scope>NUCLEOTIDE SEQUENCE [LARGE SCALE GENOMIC DNA]</scope>
    <source>
        <strain evidence="1">WA102</strain>
    </source>
</reference>
<protein>
    <submittedName>
        <fullName evidence="1">Uncharacterized protein</fullName>
    </submittedName>
</protein>
<evidence type="ECO:0000313" key="2">
    <source>
        <dbReference type="Proteomes" id="UP000092093"/>
    </source>
</evidence>
<comment type="caution">
    <text evidence="1">The sequence shown here is derived from an EMBL/GenBank/DDBJ whole genome shotgun (WGS) entry which is preliminary data.</text>
</comment>